<gene>
    <name evidence="2" type="ORF">SAMN04488104_103545</name>
</gene>
<accession>A0A1G6VK34</accession>
<dbReference type="CDD" id="cd05379">
    <property type="entry name" value="CAP_bacterial"/>
    <property type="match status" value="1"/>
</dbReference>
<name>A0A1G6VK34_9BACT</name>
<sequence>MRIGFYLIVLFGTLGPRLSWAQVWNTERYNKVTWSDFYQLPEANQTIDFRSIDYALLHAAIFYATNEHRSLHDLVEFKYSFRIEQLSADHAADMVKYNFYGHYSTIRNKRLLRDRFQIVGLNPSQIAENISSTAGLDYEYGKPIGPSPSPGDFYYRSTNETRPVESHTYLSYAKEIVALWMESPGHRENILNPHFKFMSAGCAVYPEKKLYNMPYFINVQCFSSNI</sequence>
<dbReference type="STRING" id="686796.SAMN04488104_103545"/>
<evidence type="ECO:0000313" key="3">
    <source>
        <dbReference type="Proteomes" id="UP000199060"/>
    </source>
</evidence>
<dbReference type="Gene3D" id="3.40.33.10">
    <property type="entry name" value="CAP"/>
    <property type="match status" value="1"/>
</dbReference>
<dbReference type="AlphaFoldDB" id="A0A1G6VK34"/>
<dbReference type="RefSeq" id="WP_087940527.1">
    <property type="nucleotide sequence ID" value="NZ_FNAC01000035.1"/>
</dbReference>
<dbReference type="PANTHER" id="PTHR31157">
    <property type="entry name" value="SCP DOMAIN-CONTAINING PROTEIN"/>
    <property type="match status" value="1"/>
</dbReference>
<keyword evidence="3" id="KW-1185">Reference proteome</keyword>
<evidence type="ECO:0000313" key="2">
    <source>
        <dbReference type="EMBL" id="SDD53226.1"/>
    </source>
</evidence>
<dbReference type="PANTHER" id="PTHR31157:SF1">
    <property type="entry name" value="SCP DOMAIN-CONTAINING PROTEIN"/>
    <property type="match status" value="1"/>
</dbReference>
<reference evidence="3" key="1">
    <citation type="submission" date="2016-10" db="EMBL/GenBank/DDBJ databases">
        <authorList>
            <person name="Varghese N."/>
            <person name="Submissions S."/>
        </authorList>
    </citation>
    <scope>NUCLEOTIDE SEQUENCE [LARGE SCALE GENOMIC DNA]</scope>
    <source>
        <strain evidence="3">DSM 23095</strain>
    </source>
</reference>
<evidence type="ECO:0000259" key="1">
    <source>
        <dbReference type="Pfam" id="PF00188"/>
    </source>
</evidence>
<dbReference type="SUPFAM" id="SSF55797">
    <property type="entry name" value="PR-1-like"/>
    <property type="match status" value="1"/>
</dbReference>
<dbReference type="Proteomes" id="UP000199060">
    <property type="component" value="Unassembled WGS sequence"/>
</dbReference>
<organism evidence="2 3">
    <name type="scientific">Algoriphagus faecimaris</name>
    <dbReference type="NCBI Taxonomy" id="686796"/>
    <lineage>
        <taxon>Bacteria</taxon>
        <taxon>Pseudomonadati</taxon>
        <taxon>Bacteroidota</taxon>
        <taxon>Cytophagia</taxon>
        <taxon>Cytophagales</taxon>
        <taxon>Cyclobacteriaceae</taxon>
        <taxon>Algoriphagus</taxon>
    </lineage>
</organism>
<dbReference type="EMBL" id="FNAC01000035">
    <property type="protein sequence ID" value="SDD53226.1"/>
    <property type="molecule type" value="Genomic_DNA"/>
</dbReference>
<dbReference type="InterPro" id="IPR014044">
    <property type="entry name" value="CAP_dom"/>
</dbReference>
<dbReference type="Pfam" id="PF00188">
    <property type="entry name" value="CAP"/>
    <property type="match status" value="1"/>
</dbReference>
<dbReference type="OrthoDB" id="982527at2"/>
<proteinExistence type="predicted"/>
<protein>
    <submittedName>
        <fullName evidence="2">Cysteine-rich secretory protein family protein</fullName>
    </submittedName>
</protein>
<dbReference type="InterPro" id="IPR035940">
    <property type="entry name" value="CAP_sf"/>
</dbReference>
<feature type="domain" description="SCP" evidence="1">
    <location>
        <begin position="63"/>
        <end position="211"/>
    </location>
</feature>